<comment type="caution">
    <text evidence="5">The sequence shown here is derived from an EMBL/GenBank/DDBJ whole genome shotgun (WGS) entry which is preliminary data.</text>
</comment>
<organism evidence="5 6">
    <name type="scientific">Rhizophagus irregularis (strain DAOM 197198w)</name>
    <name type="common">Glomus intraradices</name>
    <dbReference type="NCBI Taxonomy" id="1432141"/>
    <lineage>
        <taxon>Eukaryota</taxon>
        <taxon>Fungi</taxon>
        <taxon>Fungi incertae sedis</taxon>
        <taxon>Mucoromycota</taxon>
        <taxon>Glomeromycotina</taxon>
        <taxon>Glomeromycetes</taxon>
        <taxon>Glomerales</taxon>
        <taxon>Glomeraceae</taxon>
        <taxon>Rhizophagus</taxon>
    </lineage>
</organism>
<dbReference type="GO" id="GO:0003677">
    <property type="term" value="F:DNA binding"/>
    <property type="evidence" value="ECO:0007669"/>
    <property type="project" value="UniProtKB-UniRule"/>
</dbReference>
<reference evidence="5 6" key="1">
    <citation type="submission" date="2014-02" db="EMBL/GenBank/DDBJ databases">
        <title>Single nucleus genome sequencing reveals high similarity among nuclei of an endomycorrhizal fungus.</title>
        <authorList>
            <person name="Lin K."/>
            <person name="Geurts R."/>
            <person name="Zhang Z."/>
            <person name="Limpens E."/>
            <person name="Saunders D.G."/>
            <person name="Mu D."/>
            <person name="Pang E."/>
            <person name="Cao H."/>
            <person name="Cha H."/>
            <person name="Lin T."/>
            <person name="Zhou Q."/>
            <person name="Shang Y."/>
            <person name="Li Y."/>
            <person name="Ivanov S."/>
            <person name="Sharma T."/>
            <person name="Velzen R.V."/>
            <person name="Ruijter N.D."/>
            <person name="Aanen D.K."/>
            <person name="Win J."/>
            <person name="Kamoun S."/>
            <person name="Bisseling T."/>
            <person name="Huang S."/>
        </authorList>
    </citation>
    <scope>NUCLEOTIDE SEQUENCE [LARGE SCALE GENOMIC DNA]</scope>
    <source>
        <strain evidence="6">DAOM197198w</strain>
    </source>
</reference>
<evidence type="ECO:0000256" key="1">
    <source>
        <dbReference type="ARBA" id="ARBA00023125"/>
    </source>
</evidence>
<feature type="domain" description="HMG box" evidence="4">
    <location>
        <begin position="168"/>
        <end position="236"/>
    </location>
</feature>
<gene>
    <name evidence="5" type="ORF">RirG_060420</name>
</gene>
<dbReference type="HOGENOM" id="CLU_515944_0_0_1"/>
<dbReference type="SMR" id="A0A015LL54"/>
<dbReference type="STRING" id="1432141.A0A015LL54"/>
<dbReference type="GO" id="GO:0005634">
    <property type="term" value="C:nucleus"/>
    <property type="evidence" value="ECO:0007669"/>
    <property type="project" value="UniProtKB-UniRule"/>
</dbReference>
<accession>A0A015LL54</accession>
<name>A0A015LL54_RHIIW</name>
<evidence type="ECO:0000256" key="3">
    <source>
        <dbReference type="SAM" id="MobiDB-lite"/>
    </source>
</evidence>
<keyword evidence="1 2" id="KW-0238">DNA-binding</keyword>
<dbReference type="Gene3D" id="1.10.30.10">
    <property type="entry name" value="High mobility group box domain"/>
    <property type="match status" value="1"/>
</dbReference>
<feature type="region of interest" description="Disordered" evidence="3">
    <location>
        <begin position="1"/>
        <end position="171"/>
    </location>
</feature>
<proteinExistence type="predicted"/>
<dbReference type="PROSITE" id="PS50118">
    <property type="entry name" value="HMG_BOX_2"/>
    <property type="match status" value="1"/>
</dbReference>
<dbReference type="AlphaFoldDB" id="A0A015LL54"/>
<dbReference type="EMBL" id="JEMT01014687">
    <property type="protein sequence ID" value="EXX73426.1"/>
    <property type="molecule type" value="Genomic_DNA"/>
</dbReference>
<evidence type="ECO:0000313" key="5">
    <source>
        <dbReference type="EMBL" id="EXX73426.1"/>
    </source>
</evidence>
<feature type="DNA-binding region" description="HMG box" evidence="2">
    <location>
        <begin position="168"/>
        <end position="236"/>
    </location>
</feature>
<keyword evidence="2" id="KW-0539">Nucleus</keyword>
<dbReference type="PANTHER" id="PTHR48112">
    <property type="entry name" value="HIGH MOBILITY GROUP PROTEIN DSP1"/>
    <property type="match status" value="1"/>
</dbReference>
<dbReference type="InterPro" id="IPR050342">
    <property type="entry name" value="HMGB"/>
</dbReference>
<feature type="compositionally biased region" description="Polar residues" evidence="3">
    <location>
        <begin position="104"/>
        <end position="115"/>
    </location>
</feature>
<dbReference type="PANTHER" id="PTHR48112:SF22">
    <property type="entry name" value="MITOCHONDRIAL TRANSCRIPTION FACTOR A, ISOFORM B"/>
    <property type="match status" value="1"/>
</dbReference>
<dbReference type="Proteomes" id="UP000022910">
    <property type="component" value="Unassembled WGS sequence"/>
</dbReference>
<evidence type="ECO:0000259" key="4">
    <source>
        <dbReference type="PROSITE" id="PS50118"/>
    </source>
</evidence>
<dbReference type="SMART" id="SM00398">
    <property type="entry name" value="HMG"/>
    <property type="match status" value="1"/>
</dbReference>
<dbReference type="SUPFAM" id="SSF47095">
    <property type="entry name" value="HMG-box"/>
    <property type="match status" value="1"/>
</dbReference>
<dbReference type="InterPro" id="IPR009071">
    <property type="entry name" value="HMG_box_dom"/>
</dbReference>
<evidence type="ECO:0000256" key="2">
    <source>
        <dbReference type="PROSITE-ProRule" id="PRU00267"/>
    </source>
</evidence>
<keyword evidence="6" id="KW-1185">Reference proteome</keyword>
<dbReference type="InterPro" id="IPR036910">
    <property type="entry name" value="HMG_box_dom_sf"/>
</dbReference>
<protein>
    <submittedName>
        <fullName evidence="5">Nhp10p</fullName>
    </submittedName>
</protein>
<feature type="compositionally biased region" description="Basic residues" evidence="3">
    <location>
        <begin position="66"/>
        <end position="75"/>
    </location>
</feature>
<feature type="compositionally biased region" description="Basic and acidic residues" evidence="3">
    <location>
        <begin position="148"/>
        <end position="167"/>
    </location>
</feature>
<sequence length="528" mass="59415">MGHFKPVIKTQVASAVTNTSSSSSNDNKNNSPPTPPNDTAPTTVSVSTQKSRKNQKVSDGQIKKAATPRKKRTNKKTVATKATVVEEASTEKISNSHETKPNVAMSTPEGSTAASTPDGALPASASKATRKRKSKSNKNNDNLQIEANNHESESKPKRARKAKDPNAPKRPLNAYLRFSLVKRAELKQQNPGMGPKEITIMLGEAWRKLSEDEKKTYHDLVTQAFVQWQEDMKAYQASIGIERVQYNREQNTVRANESADINPSTEEISAQDNIQLISQGNLEMQLASDNGVNNLPEIITSNNTVDGLYQLPANTTDSTYDLYDQRDSMEDFLDMADNSQAYGYRSTNTDMNGTHLYMDSLPSTMIPIQVGIVNQDAHNSYYIQDLIPTHQEREQNQVAKQDLLLCQPFDPSAVNQELESNVQENPIIQKQERPDANNMLLCQPFEPSDNKVMTDNDNDDSWLQDGTQYQNQIVQHTQQEFSESMMYSQVPQYEQQFQEHAPQQSEEIPLQELQHIEMYQQSLHHLIL</sequence>
<feature type="compositionally biased region" description="Low complexity" evidence="3">
    <location>
        <begin position="76"/>
        <end position="87"/>
    </location>
</feature>
<dbReference type="Pfam" id="PF00505">
    <property type="entry name" value="HMG_box"/>
    <property type="match status" value="1"/>
</dbReference>
<feature type="compositionally biased region" description="Low complexity" evidence="3">
    <location>
        <begin position="17"/>
        <end position="31"/>
    </location>
</feature>
<dbReference type="OrthoDB" id="1919336at2759"/>
<evidence type="ECO:0000313" key="6">
    <source>
        <dbReference type="Proteomes" id="UP000022910"/>
    </source>
</evidence>